<accession>W6MWK9</accession>
<dbReference type="Pfam" id="PF13921">
    <property type="entry name" value="Myb_DNA-bind_6"/>
    <property type="match status" value="1"/>
</dbReference>
<feature type="compositionally biased region" description="Low complexity" evidence="5">
    <location>
        <begin position="37"/>
        <end position="66"/>
    </location>
</feature>
<dbReference type="CDD" id="cd00167">
    <property type="entry name" value="SANT"/>
    <property type="match status" value="2"/>
</dbReference>
<dbReference type="InterPro" id="IPR051651">
    <property type="entry name" value="DMTF1_DNA-bind_reg"/>
</dbReference>
<evidence type="ECO:0000256" key="3">
    <source>
        <dbReference type="ARBA" id="ARBA00023125"/>
    </source>
</evidence>
<evidence type="ECO:0000313" key="9">
    <source>
        <dbReference type="Proteomes" id="UP000019384"/>
    </source>
</evidence>
<dbReference type="STRING" id="1382522.W6MWK9"/>
<evidence type="ECO:0000259" key="7">
    <source>
        <dbReference type="PROSITE" id="PS51294"/>
    </source>
</evidence>
<evidence type="ECO:0000313" key="8">
    <source>
        <dbReference type="EMBL" id="CDK27590.1"/>
    </source>
</evidence>
<dbReference type="Proteomes" id="UP000019384">
    <property type="component" value="Unassembled WGS sequence"/>
</dbReference>
<dbReference type="Gene3D" id="1.10.10.60">
    <property type="entry name" value="Homeodomain-like"/>
    <property type="match status" value="2"/>
</dbReference>
<keyword evidence="2" id="KW-0677">Repeat</keyword>
<proteinExistence type="predicted"/>
<evidence type="ECO:0000256" key="4">
    <source>
        <dbReference type="ARBA" id="ARBA00023242"/>
    </source>
</evidence>
<dbReference type="PANTHER" id="PTHR46380">
    <property type="entry name" value="CYCLIN-D-BINDING MYB-LIKE TRANSCRIPTION FACTOR 1"/>
    <property type="match status" value="1"/>
</dbReference>
<dbReference type="SMART" id="SM00717">
    <property type="entry name" value="SANT"/>
    <property type="match status" value="3"/>
</dbReference>
<dbReference type="PROSITE" id="PS50090">
    <property type="entry name" value="MYB_LIKE"/>
    <property type="match status" value="2"/>
</dbReference>
<feature type="domain" description="Myb-like" evidence="6">
    <location>
        <begin position="377"/>
        <end position="436"/>
    </location>
</feature>
<feature type="region of interest" description="Disordered" evidence="5">
    <location>
        <begin position="145"/>
        <end position="167"/>
    </location>
</feature>
<dbReference type="EMBL" id="HG793128">
    <property type="protein sequence ID" value="CDK27590.1"/>
    <property type="molecule type" value="Genomic_DNA"/>
</dbReference>
<dbReference type="AlphaFoldDB" id="W6MWK9"/>
<evidence type="ECO:0000256" key="1">
    <source>
        <dbReference type="ARBA" id="ARBA00004123"/>
    </source>
</evidence>
<dbReference type="GO" id="GO:0005634">
    <property type="term" value="C:nucleus"/>
    <property type="evidence" value="ECO:0007669"/>
    <property type="project" value="UniProtKB-SubCell"/>
</dbReference>
<dbReference type="GO" id="GO:0003700">
    <property type="term" value="F:DNA-binding transcription factor activity"/>
    <property type="evidence" value="ECO:0007669"/>
    <property type="project" value="TreeGrafter"/>
</dbReference>
<sequence length="575" mass="64853">MAKSEHQQELGGAQALLELGTKNKEAGSRKDDDRDQSQAQSQSQAQQPQQSQQSQQHQEPQQQSHQANLNEAVEDAVLKYVGSTLDADSSNNGNVSKKRKVFTTDDISNMEFQQWTTGFLADDLHDGNEDDFTFNPDLKKIKAKRDFKKQSSSAQGSGLNVDPELTHLGSSEHDQLVQAAMRDARALSVLGHLDADYLRHVGSDDVDDSNEQLAAQAVARAAGVKADSGNHSLAEAAALVEAAATKASSWVTTSPQTKIFSKEETDAIKSFVKDYCQIHGISENDVCRRVWSNERKKDGFWEALQKVLPLRSRASLYKHVRRAYNVFDLRGRWGPEDDAALGRLASEKEGQWKQIGLELGRMPEDCRDRWRNYVKCGKQRNSDKWTDEEEERLKSVIHQLLTEGSQDSVINWTMVSEKMGGTRSRIQCRYKWNKLLRREAAVRAKGIDINDRLWLLTRMKQELESGSEEIPWETLASMHDAQTWTATDFKVCFEIMRSSIRDFRRKSQAEILDLLLQDLSNDIQHQAKIADALGGDQHQDGAFDESKVKPQHPTEKQLEAVAVAAVQGTDDYIWK</sequence>
<name>W6MWK9_9ASCO</name>
<dbReference type="RefSeq" id="XP_022459583.1">
    <property type="nucleotide sequence ID" value="XM_022601995.1"/>
</dbReference>
<feature type="region of interest" description="Disordered" evidence="5">
    <location>
        <begin position="1"/>
        <end position="68"/>
    </location>
</feature>
<organism evidence="8 9">
    <name type="scientific">Kuraishia capsulata CBS 1993</name>
    <dbReference type="NCBI Taxonomy" id="1382522"/>
    <lineage>
        <taxon>Eukaryota</taxon>
        <taxon>Fungi</taxon>
        <taxon>Dikarya</taxon>
        <taxon>Ascomycota</taxon>
        <taxon>Saccharomycotina</taxon>
        <taxon>Pichiomycetes</taxon>
        <taxon>Pichiales</taxon>
        <taxon>Pichiaceae</taxon>
        <taxon>Kuraishia</taxon>
    </lineage>
</organism>
<dbReference type="GO" id="GO:0000976">
    <property type="term" value="F:transcription cis-regulatory region binding"/>
    <property type="evidence" value="ECO:0007669"/>
    <property type="project" value="TreeGrafter"/>
</dbReference>
<evidence type="ECO:0000259" key="6">
    <source>
        <dbReference type="PROSITE" id="PS50090"/>
    </source>
</evidence>
<dbReference type="Pfam" id="PF21559">
    <property type="entry name" value="Reb1_MybAD"/>
    <property type="match status" value="1"/>
</dbReference>
<feature type="domain" description="HTH myb-type" evidence="7">
    <location>
        <begin position="384"/>
        <end position="440"/>
    </location>
</feature>
<dbReference type="OrthoDB" id="39591at2759"/>
<feature type="compositionally biased region" description="Low complexity" evidence="5">
    <location>
        <begin position="9"/>
        <end position="20"/>
    </location>
</feature>
<keyword evidence="3" id="KW-0238">DNA-binding</keyword>
<dbReference type="PANTHER" id="PTHR46380:SF2">
    <property type="entry name" value="CYCLIN-D-BINDING MYB-LIKE TRANSCRIPTION FACTOR 1"/>
    <property type="match status" value="1"/>
</dbReference>
<reference evidence="8" key="1">
    <citation type="submission" date="2013-12" db="EMBL/GenBank/DDBJ databases">
        <authorList>
            <person name="Genoscope - CEA"/>
        </authorList>
    </citation>
    <scope>NUCLEOTIDE SEQUENCE</scope>
    <source>
        <strain evidence="8">CBS 1993</strain>
    </source>
</reference>
<dbReference type="InterPro" id="IPR049260">
    <property type="entry name" value="REB1_MybAD"/>
</dbReference>
<dbReference type="SUPFAM" id="SSF46689">
    <property type="entry name" value="Homeodomain-like"/>
    <property type="match status" value="2"/>
</dbReference>
<dbReference type="PROSITE" id="PS51294">
    <property type="entry name" value="HTH_MYB"/>
    <property type="match status" value="2"/>
</dbReference>
<dbReference type="GeneID" id="34520971"/>
<evidence type="ECO:0008006" key="10">
    <source>
        <dbReference type="Google" id="ProtNLM"/>
    </source>
</evidence>
<gene>
    <name evidence="8" type="ORF">KUCA_T00003568001</name>
</gene>
<feature type="region of interest" description="Disordered" evidence="5">
    <location>
        <begin position="535"/>
        <end position="556"/>
    </location>
</feature>
<keyword evidence="9" id="KW-1185">Reference proteome</keyword>
<dbReference type="InterPro" id="IPR009057">
    <property type="entry name" value="Homeodomain-like_sf"/>
</dbReference>
<feature type="compositionally biased region" description="Basic and acidic residues" evidence="5">
    <location>
        <begin position="537"/>
        <end position="556"/>
    </location>
</feature>
<evidence type="ECO:0000256" key="5">
    <source>
        <dbReference type="SAM" id="MobiDB-lite"/>
    </source>
</evidence>
<evidence type="ECO:0000256" key="2">
    <source>
        <dbReference type="ARBA" id="ARBA00022737"/>
    </source>
</evidence>
<feature type="domain" description="Myb-like" evidence="6">
    <location>
        <begin position="330"/>
        <end position="374"/>
    </location>
</feature>
<dbReference type="InterPro" id="IPR001005">
    <property type="entry name" value="SANT/Myb"/>
</dbReference>
<reference evidence="8" key="2">
    <citation type="submission" date="2014-02" db="EMBL/GenBank/DDBJ databases">
        <title>Complete DNA sequence of /Kuraishia capsulata/ illustrates novel genomic features among budding yeasts (/Saccharomycotina/).</title>
        <authorList>
            <person name="Morales L."/>
            <person name="Noel B."/>
            <person name="Porcel B."/>
            <person name="Marcet-Houben M."/>
            <person name="Hullo M-F."/>
            <person name="Sacerdot C."/>
            <person name="Tekaia F."/>
            <person name="Leh-Louis V."/>
            <person name="Despons L."/>
            <person name="Khanna V."/>
            <person name="Aury J-M."/>
            <person name="Barbe V."/>
            <person name="Couloux A."/>
            <person name="Labadie K."/>
            <person name="Pelletier E."/>
            <person name="Souciet J-L."/>
            <person name="Boekhout T."/>
            <person name="Gabaldon T."/>
            <person name="Wincker P."/>
            <person name="Dujon B."/>
        </authorList>
    </citation>
    <scope>NUCLEOTIDE SEQUENCE</scope>
    <source>
        <strain evidence="8">CBS 1993</strain>
    </source>
</reference>
<protein>
    <recommendedName>
        <fullName evidence="10">DNA-binding protein REB1</fullName>
    </recommendedName>
</protein>
<feature type="domain" description="HTH myb-type" evidence="7">
    <location>
        <begin position="330"/>
        <end position="378"/>
    </location>
</feature>
<comment type="subcellular location">
    <subcellularLocation>
        <location evidence="1">Nucleus</location>
    </subcellularLocation>
</comment>
<dbReference type="HOGENOM" id="CLU_016706_1_0_1"/>
<dbReference type="InterPro" id="IPR017930">
    <property type="entry name" value="Myb_dom"/>
</dbReference>
<feature type="compositionally biased region" description="Basic and acidic residues" evidence="5">
    <location>
        <begin position="21"/>
        <end position="36"/>
    </location>
</feature>
<keyword evidence="4" id="KW-0539">Nucleus</keyword>